<evidence type="ECO:0000256" key="1">
    <source>
        <dbReference type="SAM" id="MobiDB-lite"/>
    </source>
</evidence>
<comment type="caution">
    <text evidence="2">The sequence shown here is derived from an EMBL/GenBank/DDBJ whole genome shotgun (WGS) entry which is preliminary data.</text>
</comment>
<feature type="region of interest" description="Disordered" evidence="1">
    <location>
        <begin position="78"/>
        <end position="100"/>
    </location>
</feature>
<keyword evidence="3" id="KW-1185">Reference proteome</keyword>
<protein>
    <submittedName>
        <fullName evidence="2">Uncharacterized protein</fullName>
    </submittedName>
</protein>
<feature type="compositionally biased region" description="Basic and acidic residues" evidence="1">
    <location>
        <begin position="91"/>
        <end position="100"/>
    </location>
</feature>
<proteinExistence type="predicted"/>
<name>A0A4C1VQG8_EUMVA</name>
<accession>A0A4C1VQG8</accession>
<dbReference type="EMBL" id="BGZK01000389">
    <property type="protein sequence ID" value="GBP40891.1"/>
    <property type="molecule type" value="Genomic_DNA"/>
</dbReference>
<organism evidence="2 3">
    <name type="scientific">Eumeta variegata</name>
    <name type="common">Bagworm moth</name>
    <name type="synonym">Eumeta japonica</name>
    <dbReference type="NCBI Taxonomy" id="151549"/>
    <lineage>
        <taxon>Eukaryota</taxon>
        <taxon>Metazoa</taxon>
        <taxon>Ecdysozoa</taxon>
        <taxon>Arthropoda</taxon>
        <taxon>Hexapoda</taxon>
        <taxon>Insecta</taxon>
        <taxon>Pterygota</taxon>
        <taxon>Neoptera</taxon>
        <taxon>Endopterygota</taxon>
        <taxon>Lepidoptera</taxon>
        <taxon>Glossata</taxon>
        <taxon>Ditrysia</taxon>
        <taxon>Tineoidea</taxon>
        <taxon>Psychidae</taxon>
        <taxon>Oiketicinae</taxon>
        <taxon>Eumeta</taxon>
    </lineage>
</organism>
<reference evidence="2 3" key="1">
    <citation type="journal article" date="2019" name="Commun. Biol.">
        <title>The bagworm genome reveals a unique fibroin gene that provides high tensile strength.</title>
        <authorList>
            <person name="Kono N."/>
            <person name="Nakamura H."/>
            <person name="Ohtoshi R."/>
            <person name="Tomita M."/>
            <person name="Numata K."/>
            <person name="Arakawa K."/>
        </authorList>
    </citation>
    <scope>NUCLEOTIDE SEQUENCE [LARGE SCALE GENOMIC DNA]</scope>
</reference>
<dbReference type="AlphaFoldDB" id="A0A4C1VQG8"/>
<gene>
    <name evidence="2" type="ORF">EVAR_88952_1</name>
</gene>
<sequence>MTLSILDLTYNDHLCELQQQYQVVPHVDLGLVLHIMDILVLLPTTSGQWSRRASGRFLLGSPEVSARYSRIDKSKNAALRRASAYPTPSTDPEREHSNAK</sequence>
<evidence type="ECO:0000313" key="2">
    <source>
        <dbReference type="EMBL" id="GBP40891.1"/>
    </source>
</evidence>
<dbReference type="Proteomes" id="UP000299102">
    <property type="component" value="Unassembled WGS sequence"/>
</dbReference>
<evidence type="ECO:0000313" key="3">
    <source>
        <dbReference type="Proteomes" id="UP000299102"/>
    </source>
</evidence>